<feature type="domain" description="Cryptic loci regulator 2 C-terminal" evidence="2">
    <location>
        <begin position="424"/>
        <end position="563"/>
    </location>
</feature>
<dbReference type="OrthoDB" id="438224at2759"/>
<keyword evidence="5" id="KW-1185">Reference proteome</keyword>
<dbReference type="RefSeq" id="XP_007731495.1">
    <property type="nucleotide sequence ID" value="XM_007733305.1"/>
</dbReference>
<dbReference type="HOGENOM" id="CLU_012433_0_0_1"/>
<dbReference type="GO" id="GO:0031934">
    <property type="term" value="C:mating-type region heterochromatin"/>
    <property type="evidence" value="ECO:0007669"/>
    <property type="project" value="TreeGrafter"/>
</dbReference>
<dbReference type="STRING" id="1182542.W9YC48"/>
<sequence>MTQRSQPAPHWEIIGKKGTTWQIRHINPYSDGEQRHWPGKPYRPGSEEKYLIQLAKAWVKKDGLDQPGVEYYLDKLPDSYALFELPQPSGTQVYKRLFGHPSGRYYDSIVRFEVHFLWLMSGMKGTCECVHCGNAKPRPVVPRNRYTFDKPVLPKERAKLLGFDDAASTRSSSADTRLAGGTSSRPQRQVKAVGAPYAQDDEGVEDVYKELLKRLEAAQGSRKGIEDDIGEINSIDWRAEHSWDGFGSDLIQRTLTTIEHQHSFVPRVGELVLWCPIFLDGHYLMLDEEVGEYKFYSPEQECFHGFPAWKGGVVAAVPSGSDGPLDFPDLQTLPDKRNSLNLSGFRVETFPDPNDEVDKKASKQYRYVPLRNIRPLSHWQTLLRGIPQKRWHPSIRHALTCMTSMSLLEKWWFNGDWPNASVLCKGIYIGAELITIGDAVRIAPEATSTKTRSCTDVLVVDSIRLNLIDIKPEHISPDSPLLSSASSITLVGRAYTLDIRRHYTIQGKIPDVDTVIPAPIPKEEVKTIFRPVGSNDYGPWYHLHDPSKRFEISYDEVLGRMYEAAAVQLWTGLLQRPAVPTNPAIRPSLDYDRRAIEEGRRYATQVDLRLDQAEQGQVLWFWADNRAEALDIETMNGLEVSRYHDIRDRETLEAWRTQLRILNGYPAPTDWFKFSSNFPVLGSTRGRKPGSKVVDGKVIQPGTPGHGDAEADRVELPSTPRHKTSQLAGAALVVMEDEEDVFEDAEEVLSTVEYQPGETTRQDWSPIREREREREQSSHEPSSRSCRMLMQTSQTTITGILSRSQSGAVQRNRKVETTILAAKTSRRANGL</sequence>
<evidence type="ECO:0000259" key="2">
    <source>
        <dbReference type="Pfam" id="PF10383"/>
    </source>
</evidence>
<evidence type="ECO:0008006" key="6">
    <source>
        <dbReference type="Google" id="ProtNLM"/>
    </source>
</evidence>
<dbReference type="EMBL" id="AMGY01000002">
    <property type="protein sequence ID" value="EXJ90098.1"/>
    <property type="molecule type" value="Genomic_DNA"/>
</dbReference>
<dbReference type="eggNOG" id="ENOG502SWDM">
    <property type="taxonomic scope" value="Eukaryota"/>
</dbReference>
<dbReference type="GO" id="GO:0070824">
    <property type="term" value="C:SHREC complex"/>
    <property type="evidence" value="ECO:0007669"/>
    <property type="project" value="InterPro"/>
</dbReference>
<dbReference type="PANTHER" id="PTHR38046:SF1">
    <property type="entry name" value="CRYPTIC LOCI REGULATOR 2"/>
    <property type="match status" value="1"/>
</dbReference>
<dbReference type="GO" id="GO:0030466">
    <property type="term" value="P:silent mating-type cassette heterochromatin formation"/>
    <property type="evidence" value="ECO:0007669"/>
    <property type="project" value="TreeGrafter"/>
</dbReference>
<dbReference type="AlphaFoldDB" id="W9YC48"/>
<evidence type="ECO:0000259" key="3">
    <source>
        <dbReference type="Pfam" id="PF16761"/>
    </source>
</evidence>
<feature type="region of interest" description="Disordered" evidence="1">
    <location>
        <begin position="685"/>
        <end position="710"/>
    </location>
</feature>
<evidence type="ECO:0000313" key="5">
    <source>
        <dbReference type="Proteomes" id="UP000019478"/>
    </source>
</evidence>
<protein>
    <recommendedName>
        <fullName evidence="6">Cryptic loci regulator 2 N-terminal domain-containing protein</fullName>
    </recommendedName>
</protein>
<dbReference type="PANTHER" id="PTHR38046">
    <property type="entry name" value="CRYPTIC LOCI REGULATOR 2"/>
    <property type="match status" value="1"/>
</dbReference>
<feature type="compositionally biased region" description="Basic and acidic residues" evidence="1">
    <location>
        <begin position="766"/>
        <end position="782"/>
    </location>
</feature>
<dbReference type="Pfam" id="PF16761">
    <property type="entry name" value="Clr2_transil"/>
    <property type="match status" value="1"/>
</dbReference>
<dbReference type="InterPro" id="IPR031915">
    <property type="entry name" value="Clr2_N"/>
</dbReference>
<dbReference type="GeneID" id="19167295"/>
<evidence type="ECO:0000313" key="4">
    <source>
        <dbReference type="EMBL" id="EXJ90098.1"/>
    </source>
</evidence>
<accession>W9YC48</accession>
<dbReference type="GO" id="GO:0033553">
    <property type="term" value="C:rDNA heterochromatin"/>
    <property type="evidence" value="ECO:0007669"/>
    <property type="project" value="TreeGrafter"/>
</dbReference>
<proteinExistence type="predicted"/>
<organism evidence="4 5">
    <name type="scientific">Capronia epimyces CBS 606.96</name>
    <dbReference type="NCBI Taxonomy" id="1182542"/>
    <lineage>
        <taxon>Eukaryota</taxon>
        <taxon>Fungi</taxon>
        <taxon>Dikarya</taxon>
        <taxon>Ascomycota</taxon>
        <taxon>Pezizomycotina</taxon>
        <taxon>Eurotiomycetes</taxon>
        <taxon>Chaetothyriomycetidae</taxon>
        <taxon>Chaetothyriales</taxon>
        <taxon>Herpotrichiellaceae</taxon>
        <taxon>Capronia</taxon>
    </lineage>
</organism>
<gene>
    <name evidence="4" type="ORF">A1O3_03167</name>
</gene>
<evidence type="ECO:0000256" key="1">
    <source>
        <dbReference type="SAM" id="MobiDB-lite"/>
    </source>
</evidence>
<name>W9YC48_9EURO</name>
<feature type="region of interest" description="Disordered" evidence="1">
    <location>
        <begin position="171"/>
        <end position="196"/>
    </location>
</feature>
<comment type="caution">
    <text evidence="4">The sequence shown here is derived from an EMBL/GenBank/DDBJ whole genome shotgun (WGS) entry which is preliminary data.</text>
</comment>
<dbReference type="InterPro" id="IPR018839">
    <property type="entry name" value="Tscrpt-silencing_Clr2_C"/>
</dbReference>
<dbReference type="Proteomes" id="UP000019478">
    <property type="component" value="Unassembled WGS sequence"/>
</dbReference>
<dbReference type="InterPro" id="IPR038986">
    <property type="entry name" value="Clr2"/>
</dbReference>
<reference evidence="4 5" key="1">
    <citation type="submission" date="2013-03" db="EMBL/GenBank/DDBJ databases">
        <title>The Genome Sequence of Capronia epimyces CBS 606.96.</title>
        <authorList>
            <consortium name="The Broad Institute Genomics Platform"/>
            <person name="Cuomo C."/>
            <person name="de Hoog S."/>
            <person name="Gorbushina A."/>
            <person name="Walker B."/>
            <person name="Young S.K."/>
            <person name="Zeng Q."/>
            <person name="Gargeya S."/>
            <person name="Fitzgerald M."/>
            <person name="Haas B."/>
            <person name="Abouelleil A."/>
            <person name="Allen A.W."/>
            <person name="Alvarado L."/>
            <person name="Arachchi H.M."/>
            <person name="Berlin A.M."/>
            <person name="Chapman S.B."/>
            <person name="Gainer-Dewar J."/>
            <person name="Goldberg J."/>
            <person name="Griggs A."/>
            <person name="Gujja S."/>
            <person name="Hansen M."/>
            <person name="Howarth C."/>
            <person name="Imamovic A."/>
            <person name="Ireland A."/>
            <person name="Larimer J."/>
            <person name="McCowan C."/>
            <person name="Murphy C."/>
            <person name="Pearson M."/>
            <person name="Poon T.W."/>
            <person name="Priest M."/>
            <person name="Roberts A."/>
            <person name="Saif S."/>
            <person name="Shea T."/>
            <person name="Sisk P."/>
            <person name="Sykes S."/>
            <person name="Wortman J."/>
            <person name="Nusbaum C."/>
            <person name="Birren B."/>
        </authorList>
    </citation>
    <scope>NUCLEOTIDE SEQUENCE [LARGE SCALE GENOMIC DNA]</scope>
    <source>
        <strain evidence="4 5">CBS 606.96</strain>
    </source>
</reference>
<dbReference type="Pfam" id="PF10383">
    <property type="entry name" value="Clr2"/>
    <property type="match status" value="1"/>
</dbReference>
<feature type="region of interest" description="Disordered" evidence="1">
    <location>
        <begin position="752"/>
        <end position="786"/>
    </location>
</feature>
<feature type="domain" description="Cryptic loci regulator 2 N-terminal" evidence="3">
    <location>
        <begin position="71"/>
        <end position="132"/>
    </location>
</feature>